<evidence type="ECO:0000259" key="10">
    <source>
        <dbReference type="PROSITE" id="PS50011"/>
    </source>
</evidence>
<dbReference type="Pfam" id="PF00069">
    <property type="entry name" value="Pkinase"/>
    <property type="match status" value="1"/>
</dbReference>
<dbReference type="SMART" id="SM00220">
    <property type="entry name" value="S_TKc"/>
    <property type="match status" value="1"/>
</dbReference>
<dbReference type="EC" id="2.7.12.2" evidence="7"/>
<dbReference type="PROSITE" id="PS00108">
    <property type="entry name" value="PROTEIN_KINASE_ST"/>
    <property type="match status" value="1"/>
</dbReference>
<dbReference type="Gene3D" id="3.30.200.20">
    <property type="entry name" value="Phosphorylase Kinase, domain 1"/>
    <property type="match status" value="1"/>
</dbReference>
<evidence type="ECO:0000256" key="7">
    <source>
        <dbReference type="ARBA" id="ARBA00038999"/>
    </source>
</evidence>
<evidence type="ECO:0000313" key="11">
    <source>
        <dbReference type="EMBL" id="CAK9883049.1"/>
    </source>
</evidence>
<protein>
    <recommendedName>
        <fullName evidence="7">mitogen-activated protein kinase kinase</fullName>
        <ecNumber evidence="7">2.7.12.2</ecNumber>
    </recommendedName>
</protein>
<evidence type="ECO:0000256" key="3">
    <source>
        <dbReference type="ARBA" id="ARBA00022741"/>
    </source>
</evidence>
<reference evidence="11" key="1">
    <citation type="submission" date="2024-03" db="EMBL/GenBank/DDBJ databases">
        <authorList>
            <consortium name="ELIXIR-Norway"/>
            <consortium name="Elixir Norway"/>
        </authorList>
    </citation>
    <scope>NUCLEOTIDE SEQUENCE</scope>
</reference>
<evidence type="ECO:0000256" key="6">
    <source>
        <dbReference type="ARBA" id="ARBA00038035"/>
    </source>
</evidence>
<keyword evidence="12" id="KW-1185">Reference proteome</keyword>
<dbReference type="PANTHER" id="PTHR48013">
    <property type="entry name" value="DUAL SPECIFICITY MITOGEN-ACTIVATED PROTEIN KINASE KINASE 5-RELATED"/>
    <property type="match status" value="1"/>
</dbReference>
<proteinExistence type="inferred from homology"/>
<name>A0ABP1C2N2_9BRYO</name>
<dbReference type="InterPro" id="IPR011009">
    <property type="entry name" value="Kinase-like_dom_sf"/>
</dbReference>
<evidence type="ECO:0000313" key="12">
    <source>
        <dbReference type="Proteomes" id="UP001497522"/>
    </source>
</evidence>
<dbReference type="PANTHER" id="PTHR48013:SF32">
    <property type="entry name" value="MITOGEN-ACTIVATED PROTEIN KINASE KINASE 2-LIKE"/>
    <property type="match status" value="1"/>
</dbReference>
<dbReference type="InterPro" id="IPR017441">
    <property type="entry name" value="Protein_kinase_ATP_BS"/>
</dbReference>
<keyword evidence="3 8" id="KW-0547">Nucleotide-binding</keyword>
<keyword evidence="2" id="KW-0808">Transferase</keyword>
<dbReference type="InterPro" id="IPR008271">
    <property type="entry name" value="Ser/Thr_kinase_AS"/>
</dbReference>
<keyword evidence="4" id="KW-0418">Kinase</keyword>
<comment type="similarity">
    <text evidence="6">Belongs to the protein kinase superfamily. STE Ser/Thr protein kinase family. MAP kinase kinase subfamily.</text>
</comment>
<keyword evidence="1 9" id="KW-0723">Serine/threonine-protein kinase</keyword>
<accession>A0ABP1C2N2</accession>
<evidence type="ECO:0000256" key="4">
    <source>
        <dbReference type="ARBA" id="ARBA00022777"/>
    </source>
</evidence>
<evidence type="ECO:0000256" key="1">
    <source>
        <dbReference type="ARBA" id="ARBA00022527"/>
    </source>
</evidence>
<evidence type="ECO:0000256" key="2">
    <source>
        <dbReference type="ARBA" id="ARBA00022679"/>
    </source>
</evidence>
<dbReference type="PROSITE" id="PS50011">
    <property type="entry name" value="PROTEIN_KINASE_DOM"/>
    <property type="match status" value="1"/>
</dbReference>
<feature type="domain" description="Protein kinase" evidence="10">
    <location>
        <begin position="68"/>
        <end position="328"/>
    </location>
</feature>
<sequence length="351" mass="39467">MMRGNKEVKRCLRVTVPKQETLSDFLTASGTFQDGGILLNQEGLRVVSQETTPTVQPAAEEQMSLADLETIKVIGKGSGGVVQLVRHKFSNNMYALKVIQMNIHETVRKQIVQELKINQSSQFPYVVVCYHSFYNNGIISIVLEYMDGGSLADIIKQVKQIPEPFLAVISKHVLKGLDYLHQVRHIIHRDLKPSNFLVNHKGQVKISDFGVSAVLANSMGQRDTFVGTYTYMSPERISGNKYGYESDIWSLGLTLLECALGQFPYQPPGEDEGFLSFYELLSTIVEEPPPVAPADKFSSEFCSFISACIQKEPRERLSAAELLNHPFLQKYSEQDNVDLYTYIYLVGKQLV</sequence>
<evidence type="ECO:0000256" key="5">
    <source>
        <dbReference type="ARBA" id="ARBA00022840"/>
    </source>
</evidence>
<evidence type="ECO:0000256" key="9">
    <source>
        <dbReference type="RuleBase" id="RU000304"/>
    </source>
</evidence>
<evidence type="ECO:0000256" key="8">
    <source>
        <dbReference type="PROSITE-ProRule" id="PRU10141"/>
    </source>
</evidence>
<gene>
    <name evidence="11" type="ORF">CSSPJE1EN2_LOCUS24300</name>
</gene>
<feature type="non-terminal residue" evidence="11">
    <location>
        <position position="351"/>
    </location>
</feature>
<dbReference type="EMBL" id="OZ023710">
    <property type="protein sequence ID" value="CAK9883049.1"/>
    <property type="molecule type" value="Genomic_DNA"/>
</dbReference>
<dbReference type="CDD" id="cd06623">
    <property type="entry name" value="PKc_MAPKK_plant_like"/>
    <property type="match status" value="1"/>
</dbReference>
<organism evidence="11 12">
    <name type="scientific">Sphagnum jensenii</name>
    <dbReference type="NCBI Taxonomy" id="128206"/>
    <lineage>
        <taxon>Eukaryota</taxon>
        <taxon>Viridiplantae</taxon>
        <taxon>Streptophyta</taxon>
        <taxon>Embryophyta</taxon>
        <taxon>Bryophyta</taxon>
        <taxon>Sphagnophytina</taxon>
        <taxon>Sphagnopsida</taxon>
        <taxon>Sphagnales</taxon>
        <taxon>Sphagnaceae</taxon>
        <taxon>Sphagnum</taxon>
    </lineage>
</organism>
<dbReference type="SUPFAM" id="SSF56112">
    <property type="entry name" value="Protein kinase-like (PK-like)"/>
    <property type="match status" value="1"/>
</dbReference>
<dbReference type="Proteomes" id="UP001497522">
    <property type="component" value="Chromosome 9"/>
</dbReference>
<dbReference type="Gene3D" id="1.10.510.10">
    <property type="entry name" value="Transferase(Phosphotransferase) domain 1"/>
    <property type="match status" value="1"/>
</dbReference>
<dbReference type="InterPro" id="IPR000719">
    <property type="entry name" value="Prot_kinase_dom"/>
</dbReference>
<keyword evidence="5 8" id="KW-0067">ATP-binding</keyword>
<dbReference type="PROSITE" id="PS00107">
    <property type="entry name" value="PROTEIN_KINASE_ATP"/>
    <property type="match status" value="1"/>
</dbReference>
<feature type="binding site" evidence="8">
    <location>
        <position position="97"/>
    </location>
    <ligand>
        <name>ATP</name>
        <dbReference type="ChEBI" id="CHEBI:30616"/>
    </ligand>
</feature>